<dbReference type="PANTHER" id="PTHR31751">
    <property type="entry name" value="SI:CH211-108C17.2-RELATED-RELATED"/>
    <property type="match status" value="1"/>
</dbReference>
<evidence type="ECO:0000313" key="2">
    <source>
        <dbReference type="Proteomes" id="UP001159405"/>
    </source>
</evidence>
<organism evidence="1 2">
    <name type="scientific">Porites lobata</name>
    <dbReference type="NCBI Taxonomy" id="104759"/>
    <lineage>
        <taxon>Eukaryota</taxon>
        <taxon>Metazoa</taxon>
        <taxon>Cnidaria</taxon>
        <taxon>Anthozoa</taxon>
        <taxon>Hexacorallia</taxon>
        <taxon>Scleractinia</taxon>
        <taxon>Fungiina</taxon>
        <taxon>Poritidae</taxon>
        <taxon>Porites</taxon>
    </lineage>
</organism>
<keyword evidence="2" id="KW-1185">Reference proteome</keyword>
<proteinExistence type="predicted"/>
<protein>
    <submittedName>
        <fullName evidence="1">Uncharacterized protein</fullName>
    </submittedName>
</protein>
<dbReference type="EMBL" id="CALNXK010000175">
    <property type="protein sequence ID" value="CAH3172681.1"/>
    <property type="molecule type" value="Genomic_DNA"/>
</dbReference>
<reference evidence="1 2" key="1">
    <citation type="submission" date="2022-05" db="EMBL/GenBank/DDBJ databases">
        <authorList>
            <consortium name="Genoscope - CEA"/>
            <person name="William W."/>
        </authorList>
    </citation>
    <scope>NUCLEOTIDE SEQUENCE [LARGE SCALE GENOMIC DNA]</scope>
</reference>
<dbReference type="Proteomes" id="UP001159405">
    <property type="component" value="Unassembled WGS sequence"/>
</dbReference>
<name>A0ABN8R2S3_9CNID</name>
<sequence length="518" mass="58069">MADFTAKKAKLMDRRARIRHSIQLEVEAESEGRLQRVKSQLQHVRSVLHINSRTPMGNLLMMEKLLQAFLDSEQRGMASQTPLFSLPSQIPCDNWQVYKSDNTTKTCDVGIQTDILPPYVLASGENTTGCFDIHTPSKPVEDYFVASHDALQHLVATLARYDGSCPLCGFTLDMQSFTVKQHGHAARISISCVAGHHVRWYSSSTVAGKFTANLRSMVHGFTCSGLTETQYINSCKASRIGYVEQKYISTVHSSLGYKNAVKTVYERQLLEARTEAQQDPQYLLRGDVIITDARHDSSRAAQHTTVSALSNSNKKVIYSLNWSKEDLSAAASREVPMTKQVVDSLVNLGHQVGDLAHDYVPALKQWASSQGIKNSYDSWHGGKGVKKAIKKVASGLVRDSEKTWFAELSDKVKCTKTHIYYAMKNCNEDATTLRNYITNIVDHYKGNHNNCHKDSRCQEDGYVCSKKPLVSERAIVAYRKAIEGTTIYINAEDYALVNSYEQLWSIILSNDPFAYIEQ</sequence>
<evidence type="ECO:0000313" key="1">
    <source>
        <dbReference type="EMBL" id="CAH3172681.1"/>
    </source>
</evidence>
<comment type="caution">
    <text evidence="1">The sequence shown here is derived from an EMBL/GenBank/DDBJ whole genome shotgun (WGS) entry which is preliminary data.</text>
</comment>
<gene>
    <name evidence="1" type="ORF">PLOB_00013141</name>
</gene>
<accession>A0ABN8R2S3</accession>